<dbReference type="Proteomes" id="UP000813427">
    <property type="component" value="Unassembled WGS sequence"/>
</dbReference>
<sequence>MTWKHRLILFHLIRLASVARSLDSEKIFVYRTESSDHGVGSIGLATQEPGGGTWQPAVQVQRAVICIGLNS</sequence>
<organism evidence="2 3">
    <name type="scientific">Fusarium tricinctum</name>
    <dbReference type="NCBI Taxonomy" id="61284"/>
    <lineage>
        <taxon>Eukaryota</taxon>
        <taxon>Fungi</taxon>
        <taxon>Dikarya</taxon>
        <taxon>Ascomycota</taxon>
        <taxon>Pezizomycotina</taxon>
        <taxon>Sordariomycetes</taxon>
        <taxon>Hypocreomycetidae</taxon>
        <taxon>Hypocreales</taxon>
        <taxon>Nectriaceae</taxon>
        <taxon>Fusarium</taxon>
        <taxon>Fusarium tricinctum species complex</taxon>
    </lineage>
</organism>
<comment type="caution">
    <text evidence="2">The sequence shown here is derived from an EMBL/GenBank/DDBJ whole genome shotgun (WGS) entry which is preliminary data.</text>
</comment>
<dbReference type="EMBL" id="JAGPXF010000003">
    <property type="protein sequence ID" value="KAH7251541.1"/>
    <property type="molecule type" value="Genomic_DNA"/>
</dbReference>
<evidence type="ECO:0000256" key="1">
    <source>
        <dbReference type="SAM" id="SignalP"/>
    </source>
</evidence>
<proteinExistence type="predicted"/>
<evidence type="ECO:0000313" key="2">
    <source>
        <dbReference type="EMBL" id="KAH7251541.1"/>
    </source>
</evidence>
<feature type="chain" id="PRO_5035440535" description="Secreted protein" evidence="1">
    <location>
        <begin position="22"/>
        <end position="71"/>
    </location>
</feature>
<name>A0A8K0RZ52_9HYPO</name>
<accession>A0A8K0RZ52</accession>
<dbReference type="AlphaFoldDB" id="A0A8K0RZ52"/>
<feature type="signal peptide" evidence="1">
    <location>
        <begin position="1"/>
        <end position="21"/>
    </location>
</feature>
<keyword evidence="1" id="KW-0732">Signal</keyword>
<evidence type="ECO:0008006" key="4">
    <source>
        <dbReference type="Google" id="ProtNLM"/>
    </source>
</evidence>
<evidence type="ECO:0000313" key="3">
    <source>
        <dbReference type="Proteomes" id="UP000813427"/>
    </source>
</evidence>
<keyword evidence="3" id="KW-1185">Reference proteome</keyword>
<protein>
    <recommendedName>
        <fullName evidence="4">Secreted protein</fullName>
    </recommendedName>
</protein>
<reference evidence="2" key="1">
    <citation type="journal article" date="2021" name="Nat. Commun.">
        <title>Genetic determinants of endophytism in the Arabidopsis root mycobiome.</title>
        <authorList>
            <person name="Mesny F."/>
            <person name="Miyauchi S."/>
            <person name="Thiergart T."/>
            <person name="Pickel B."/>
            <person name="Atanasova L."/>
            <person name="Karlsson M."/>
            <person name="Huettel B."/>
            <person name="Barry K.W."/>
            <person name="Haridas S."/>
            <person name="Chen C."/>
            <person name="Bauer D."/>
            <person name="Andreopoulos W."/>
            <person name="Pangilinan J."/>
            <person name="LaButti K."/>
            <person name="Riley R."/>
            <person name="Lipzen A."/>
            <person name="Clum A."/>
            <person name="Drula E."/>
            <person name="Henrissat B."/>
            <person name="Kohler A."/>
            <person name="Grigoriev I.V."/>
            <person name="Martin F.M."/>
            <person name="Hacquard S."/>
        </authorList>
    </citation>
    <scope>NUCLEOTIDE SEQUENCE</scope>
    <source>
        <strain evidence="2">MPI-SDFR-AT-0068</strain>
    </source>
</reference>
<gene>
    <name evidence="2" type="ORF">BKA59DRAFT_472208</name>
</gene>